<dbReference type="Gene3D" id="3.20.80.10">
    <property type="entry name" value="Regulatory factor, effector binding domain"/>
    <property type="match status" value="1"/>
</dbReference>
<evidence type="ECO:0000313" key="5">
    <source>
        <dbReference type="Proteomes" id="UP000553776"/>
    </source>
</evidence>
<dbReference type="InterPro" id="IPR010499">
    <property type="entry name" value="AraC_E-bd"/>
</dbReference>
<dbReference type="InterPro" id="IPR013196">
    <property type="entry name" value="HTH_11"/>
</dbReference>
<dbReference type="Gene3D" id="1.10.10.10">
    <property type="entry name" value="Winged helix-like DNA-binding domain superfamily/Winged helix DNA-binding domain"/>
    <property type="match status" value="1"/>
</dbReference>
<dbReference type="GO" id="GO:0003700">
    <property type="term" value="F:DNA-binding transcription factor activity"/>
    <property type="evidence" value="ECO:0007669"/>
    <property type="project" value="InterPro"/>
</dbReference>
<evidence type="ECO:0000313" key="4">
    <source>
        <dbReference type="EMBL" id="MBB6693759.1"/>
    </source>
</evidence>
<reference evidence="4 5" key="1">
    <citation type="submission" date="2020-08" db="EMBL/GenBank/DDBJ databases">
        <title>Cohnella phylogeny.</title>
        <authorList>
            <person name="Dunlap C."/>
        </authorList>
    </citation>
    <scope>NUCLEOTIDE SEQUENCE [LARGE SCALE GENOMIC DNA]</scope>
    <source>
        <strain evidence="4 5">DSM 25239</strain>
    </source>
</reference>
<proteinExistence type="predicted"/>
<dbReference type="EMBL" id="JACJVR010000079">
    <property type="protein sequence ID" value="MBB6693759.1"/>
    <property type="molecule type" value="Genomic_DNA"/>
</dbReference>
<dbReference type="AlphaFoldDB" id="A0A841U1W6"/>
<keyword evidence="5" id="KW-1185">Reference proteome</keyword>
<protein>
    <submittedName>
        <fullName evidence="4">HTH domain-containing protein</fullName>
    </submittedName>
</protein>
<dbReference type="InterPro" id="IPR036390">
    <property type="entry name" value="WH_DNA-bd_sf"/>
</dbReference>
<dbReference type="PROSITE" id="PS51000">
    <property type="entry name" value="HTH_DEOR_2"/>
    <property type="match status" value="1"/>
</dbReference>
<dbReference type="InterPro" id="IPR011256">
    <property type="entry name" value="Reg_factor_effector_dom_sf"/>
</dbReference>
<evidence type="ECO:0000259" key="3">
    <source>
        <dbReference type="PROSITE" id="PS51000"/>
    </source>
</evidence>
<sequence>MTKTRRLMELTAVVYERGRFTADELAAEFGVSYRTMLRYLQELSGLGVPLYSEVGRSGGYGVLGRRSPGAAGTAGEPLLKKLFRPASFVVGLEMTAPFTAVSLSNAIVPELWAQWEMRSAEIARPVDPRTRVGAVRSRGPEYRYIAGAEVASLRVVPDGMAGIELPAKAYAVYRHDGAYRREDRDGTYFRALEKLRSNGMEHDPDAWGLEIFRSSGDGPPDGTECEIYIPLK</sequence>
<dbReference type="Pfam" id="PF14526">
    <property type="entry name" value="Cass2"/>
    <property type="match status" value="1"/>
</dbReference>
<dbReference type="InterPro" id="IPR001034">
    <property type="entry name" value="DeoR_HTH"/>
</dbReference>
<name>A0A841U1W6_9BACL</name>
<evidence type="ECO:0000256" key="1">
    <source>
        <dbReference type="ARBA" id="ARBA00023015"/>
    </source>
</evidence>
<feature type="domain" description="HTH deoR-type" evidence="3">
    <location>
        <begin position="3"/>
        <end position="72"/>
    </location>
</feature>
<keyword evidence="2" id="KW-0804">Transcription</keyword>
<dbReference type="InterPro" id="IPR029441">
    <property type="entry name" value="Cass2"/>
</dbReference>
<gene>
    <name evidence="4" type="ORF">H7B90_20385</name>
</gene>
<dbReference type="SUPFAM" id="SSF46785">
    <property type="entry name" value="Winged helix' DNA-binding domain"/>
    <property type="match status" value="1"/>
</dbReference>
<dbReference type="SMART" id="SM00871">
    <property type="entry name" value="AraC_E_bind"/>
    <property type="match status" value="1"/>
</dbReference>
<evidence type="ECO:0000256" key="2">
    <source>
        <dbReference type="ARBA" id="ARBA00023163"/>
    </source>
</evidence>
<dbReference type="SUPFAM" id="SSF55136">
    <property type="entry name" value="Probable bacterial effector-binding domain"/>
    <property type="match status" value="1"/>
</dbReference>
<keyword evidence="1" id="KW-0805">Transcription regulation</keyword>
<dbReference type="Proteomes" id="UP000553776">
    <property type="component" value="Unassembled WGS sequence"/>
</dbReference>
<comment type="caution">
    <text evidence="4">The sequence shown here is derived from an EMBL/GenBank/DDBJ whole genome shotgun (WGS) entry which is preliminary data.</text>
</comment>
<dbReference type="RefSeq" id="WP_185137739.1">
    <property type="nucleotide sequence ID" value="NZ_JACJVR010000079.1"/>
</dbReference>
<organism evidence="4 5">
    <name type="scientific">Cohnella xylanilytica</name>
    <dbReference type="NCBI Taxonomy" id="557555"/>
    <lineage>
        <taxon>Bacteria</taxon>
        <taxon>Bacillati</taxon>
        <taxon>Bacillota</taxon>
        <taxon>Bacilli</taxon>
        <taxon>Bacillales</taxon>
        <taxon>Paenibacillaceae</taxon>
        <taxon>Cohnella</taxon>
    </lineage>
</organism>
<dbReference type="InterPro" id="IPR036388">
    <property type="entry name" value="WH-like_DNA-bd_sf"/>
</dbReference>
<accession>A0A841U1W6</accession>
<dbReference type="Pfam" id="PF08279">
    <property type="entry name" value="HTH_11"/>
    <property type="match status" value="1"/>
</dbReference>